<gene>
    <name evidence="1" type="ORF">KFK09_008103</name>
</gene>
<accession>A0A8T3BTN3</accession>
<dbReference type="Proteomes" id="UP000829196">
    <property type="component" value="Unassembled WGS sequence"/>
</dbReference>
<keyword evidence="2" id="KW-1185">Reference proteome</keyword>
<evidence type="ECO:0000313" key="2">
    <source>
        <dbReference type="Proteomes" id="UP000829196"/>
    </source>
</evidence>
<evidence type="ECO:0000313" key="1">
    <source>
        <dbReference type="EMBL" id="KAI0520625.1"/>
    </source>
</evidence>
<name>A0A8T3BTN3_DENNO</name>
<comment type="caution">
    <text evidence="1">The sequence shown here is derived from an EMBL/GenBank/DDBJ whole genome shotgun (WGS) entry which is preliminary data.</text>
</comment>
<sequence length="128" mass="15141">MVKSLNIFMIYLVRLILIKSQNFDWNVQCHMSFKFWILVYAIKHEISFLLWFFLEVIPFLSLPSLLLARTHTLTISIEHLYLKLAKGLMIILLSYNGRFSVSRFPSSSSISAWKIVDKWPPIFKLLFN</sequence>
<proteinExistence type="predicted"/>
<dbReference type="EMBL" id="JAGYWB010000006">
    <property type="protein sequence ID" value="KAI0520625.1"/>
    <property type="molecule type" value="Genomic_DNA"/>
</dbReference>
<dbReference type="AlphaFoldDB" id="A0A8T3BTN3"/>
<protein>
    <submittedName>
        <fullName evidence="1">Uncharacterized protein</fullName>
    </submittedName>
</protein>
<reference evidence="1" key="1">
    <citation type="journal article" date="2022" name="Front. Genet.">
        <title>Chromosome-Scale Assembly of the Dendrobium nobile Genome Provides Insights Into the Molecular Mechanism of the Biosynthesis of the Medicinal Active Ingredient of Dendrobium.</title>
        <authorList>
            <person name="Xu Q."/>
            <person name="Niu S.-C."/>
            <person name="Li K.-L."/>
            <person name="Zheng P.-J."/>
            <person name="Zhang X.-J."/>
            <person name="Jia Y."/>
            <person name="Liu Y."/>
            <person name="Niu Y.-X."/>
            <person name="Yu L.-H."/>
            <person name="Chen D.-F."/>
            <person name="Zhang G.-Q."/>
        </authorList>
    </citation>
    <scope>NUCLEOTIDE SEQUENCE</scope>
    <source>
        <tissue evidence="1">Leaf</tissue>
    </source>
</reference>
<organism evidence="1 2">
    <name type="scientific">Dendrobium nobile</name>
    <name type="common">Orchid</name>
    <dbReference type="NCBI Taxonomy" id="94219"/>
    <lineage>
        <taxon>Eukaryota</taxon>
        <taxon>Viridiplantae</taxon>
        <taxon>Streptophyta</taxon>
        <taxon>Embryophyta</taxon>
        <taxon>Tracheophyta</taxon>
        <taxon>Spermatophyta</taxon>
        <taxon>Magnoliopsida</taxon>
        <taxon>Liliopsida</taxon>
        <taxon>Asparagales</taxon>
        <taxon>Orchidaceae</taxon>
        <taxon>Epidendroideae</taxon>
        <taxon>Malaxideae</taxon>
        <taxon>Dendrobiinae</taxon>
        <taxon>Dendrobium</taxon>
    </lineage>
</organism>